<dbReference type="GeneID" id="81431268"/>
<feature type="compositionally biased region" description="Polar residues" evidence="1">
    <location>
        <begin position="98"/>
        <end position="115"/>
    </location>
</feature>
<keyword evidence="3" id="KW-1185">Reference proteome</keyword>
<sequence length="197" mass="20859">MWVGWLAPARNAGSSEDDSLRPIEYLSEMGQAVAIIQSALFRTAVSFAILQLLHSARFSVTSPPVCPLIVSHPTIPSVQLQPVSTGFTSSPAGAHSASPCSATLQRGPLSTTQSPSKHDGPPADRPNWTSSCNVSPVWYPIMPLTLWALLHSGASTASIAQTGSADAITASPQHWLSMVPTRLAEHCTLRLCTRHAG</sequence>
<comment type="caution">
    <text evidence="2">The sequence shown here is derived from an EMBL/GenBank/DDBJ whole genome shotgun (WGS) entry which is preliminary data.</text>
</comment>
<dbReference type="EMBL" id="JAPQKN010000007">
    <property type="protein sequence ID" value="KAJ5153490.1"/>
    <property type="molecule type" value="Genomic_DNA"/>
</dbReference>
<reference evidence="2" key="1">
    <citation type="submission" date="2022-11" db="EMBL/GenBank/DDBJ databases">
        <authorList>
            <person name="Petersen C."/>
        </authorList>
    </citation>
    <scope>NUCLEOTIDE SEQUENCE</scope>
    <source>
        <strain evidence="2">IBT 26290</strain>
    </source>
</reference>
<dbReference type="RefSeq" id="XP_056539798.1">
    <property type="nucleotide sequence ID" value="XM_056692092.1"/>
</dbReference>
<feature type="region of interest" description="Disordered" evidence="1">
    <location>
        <begin position="86"/>
        <end position="128"/>
    </location>
</feature>
<reference evidence="2" key="2">
    <citation type="journal article" date="2023" name="IMA Fungus">
        <title>Comparative genomic study of the Penicillium genus elucidates a diverse pangenome and 15 lateral gene transfer events.</title>
        <authorList>
            <person name="Petersen C."/>
            <person name="Sorensen T."/>
            <person name="Nielsen M.R."/>
            <person name="Sondergaard T.E."/>
            <person name="Sorensen J.L."/>
            <person name="Fitzpatrick D.A."/>
            <person name="Frisvad J.C."/>
            <person name="Nielsen K.L."/>
        </authorList>
    </citation>
    <scope>NUCLEOTIDE SEQUENCE</scope>
    <source>
        <strain evidence="2">IBT 26290</strain>
    </source>
</reference>
<protein>
    <submittedName>
        <fullName evidence="2">Uncharacterized protein</fullName>
    </submittedName>
</protein>
<dbReference type="AlphaFoldDB" id="A0A9W9HRW1"/>
<evidence type="ECO:0000313" key="2">
    <source>
        <dbReference type="EMBL" id="KAJ5153490.1"/>
    </source>
</evidence>
<evidence type="ECO:0000256" key="1">
    <source>
        <dbReference type="SAM" id="MobiDB-lite"/>
    </source>
</evidence>
<name>A0A9W9HRW1_9EURO</name>
<dbReference type="Proteomes" id="UP001149163">
    <property type="component" value="Unassembled WGS sequence"/>
</dbReference>
<proteinExistence type="predicted"/>
<accession>A0A9W9HRW1</accession>
<organism evidence="2 3">
    <name type="scientific">Penicillium canariense</name>
    <dbReference type="NCBI Taxonomy" id="189055"/>
    <lineage>
        <taxon>Eukaryota</taxon>
        <taxon>Fungi</taxon>
        <taxon>Dikarya</taxon>
        <taxon>Ascomycota</taxon>
        <taxon>Pezizomycotina</taxon>
        <taxon>Eurotiomycetes</taxon>
        <taxon>Eurotiomycetidae</taxon>
        <taxon>Eurotiales</taxon>
        <taxon>Aspergillaceae</taxon>
        <taxon>Penicillium</taxon>
    </lineage>
</organism>
<evidence type="ECO:0000313" key="3">
    <source>
        <dbReference type="Proteomes" id="UP001149163"/>
    </source>
</evidence>
<gene>
    <name evidence="2" type="ORF">N7482_009968</name>
</gene>